<evidence type="ECO:0000256" key="2">
    <source>
        <dbReference type="ARBA" id="ARBA00022803"/>
    </source>
</evidence>
<name>A0A8J4H9P6_9PROT</name>
<dbReference type="SMART" id="SM00028">
    <property type="entry name" value="TPR"/>
    <property type="match status" value="3"/>
</dbReference>
<dbReference type="Pfam" id="PF13371">
    <property type="entry name" value="TPR_9"/>
    <property type="match status" value="1"/>
</dbReference>
<dbReference type="InterPro" id="IPR011990">
    <property type="entry name" value="TPR-like_helical_dom_sf"/>
</dbReference>
<dbReference type="SUPFAM" id="SSF48452">
    <property type="entry name" value="TPR-like"/>
    <property type="match status" value="1"/>
</dbReference>
<reference evidence="4" key="1">
    <citation type="journal article" date="2020" name="mSystems">
        <title>Genome- and Community-Level Interaction Insights into Carbon Utilization and Element Cycling Functions of Hydrothermarchaeota in Hydrothermal Sediment.</title>
        <authorList>
            <person name="Zhou Z."/>
            <person name="Liu Y."/>
            <person name="Xu W."/>
            <person name="Pan J."/>
            <person name="Luo Z.H."/>
            <person name="Li M."/>
        </authorList>
    </citation>
    <scope>NUCLEOTIDE SEQUENCE</scope>
    <source>
        <strain evidence="4">SpSt-997</strain>
    </source>
</reference>
<dbReference type="GO" id="GO:0046813">
    <property type="term" value="P:receptor-mediated virion attachment to host cell"/>
    <property type="evidence" value="ECO:0007669"/>
    <property type="project" value="TreeGrafter"/>
</dbReference>
<dbReference type="InterPro" id="IPR019734">
    <property type="entry name" value="TPR_rpt"/>
</dbReference>
<gene>
    <name evidence="4" type="ORF">ENY07_01320</name>
</gene>
<organism evidence="4">
    <name type="scientific">Acidicaldus sp</name>
    <dbReference type="NCBI Taxonomy" id="1872105"/>
    <lineage>
        <taxon>Bacteria</taxon>
        <taxon>Pseudomonadati</taxon>
        <taxon>Pseudomonadota</taxon>
        <taxon>Alphaproteobacteria</taxon>
        <taxon>Acetobacterales</taxon>
        <taxon>Acetobacteraceae</taxon>
        <taxon>Acidicaldus</taxon>
    </lineage>
</organism>
<dbReference type="EMBL" id="DTQM01000024">
    <property type="protein sequence ID" value="HGC41850.1"/>
    <property type="molecule type" value="Genomic_DNA"/>
</dbReference>
<accession>A0A8J4H9P6</accession>
<sequence>MPIMERRGKILAGGVALVLLAGLGGFAAWRLADPSPGETLALPVPPVPPRIATGKDYEDCLAMLTADPAGAHGFAEAWEATGGGVGATHCLGLSEIALGNAESGAEMLEQLGAESSAPAVGAARTAIPGAARAIILGQAMQAWLMAGDAARAFGDATLALMLAPDDPDLLIDRSIAAATLERYQDAVADLDHALALDPRRVDALVYRAAAWRELGDLARAEENIEEALALDPDNADALLERGILRQRYGDLSGAREDWQRAEALAPNTPTSDLAEQNIALLDAGPEQP</sequence>
<dbReference type="AlphaFoldDB" id="A0A8J4H9P6"/>
<proteinExistence type="predicted"/>
<evidence type="ECO:0000256" key="3">
    <source>
        <dbReference type="PROSITE-ProRule" id="PRU00339"/>
    </source>
</evidence>
<dbReference type="Gene3D" id="1.25.40.10">
    <property type="entry name" value="Tetratricopeptide repeat domain"/>
    <property type="match status" value="2"/>
</dbReference>
<evidence type="ECO:0000256" key="1">
    <source>
        <dbReference type="ARBA" id="ARBA00022737"/>
    </source>
</evidence>
<evidence type="ECO:0000313" key="4">
    <source>
        <dbReference type="EMBL" id="HGC41850.1"/>
    </source>
</evidence>
<keyword evidence="1" id="KW-0677">Repeat</keyword>
<dbReference type="PANTHER" id="PTHR44858:SF1">
    <property type="entry name" value="UDP-N-ACETYLGLUCOSAMINE--PEPTIDE N-ACETYLGLUCOSAMINYLTRANSFERASE SPINDLY-RELATED"/>
    <property type="match status" value="1"/>
</dbReference>
<dbReference type="PROSITE" id="PS50005">
    <property type="entry name" value="TPR"/>
    <property type="match status" value="2"/>
</dbReference>
<keyword evidence="2 3" id="KW-0802">TPR repeat</keyword>
<dbReference type="GO" id="GO:0009279">
    <property type="term" value="C:cell outer membrane"/>
    <property type="evidence" value="ECO:0007669"/>
    <property type="project" value="TreeGrafter"/>
</dbReference>
<dbReference type="PANTHER" id="PTHR44858">
    <property type="entry name" value="TETRATRICOPEPTIDE REPEAT PROTEIN 6"/>
    <property type="match status" value="1"/>
</dbReference>
<feature type="repeat" description="TPR" evidence="3">
    <location>
        <begin position="201"/>
        <end position="234"/>
    </location>
</feature>
<comment type="caution">
    <text evidence="4">The sequence shown here is derived from an EMBL/GenBank/DDBJ whole genome shotgun (WGS) entry which is preliminary data.</text>
</comment>
<protein>
    <submittedName>
        <fullName evidence="4">Tetratricopeptide repeat protein</fullName>
    </submittedName>
</protein>
<dbReference type="InterPro" id="IPR050498">
    <property type="entry name" value="Ycf3"/>
</dbReference>
<feature type="repeat" description="TPR" evidence="3">
    <location>
        <begin position="235"/>
        <end position="268"/>
    </location>
</feature>